<name>A0ABU3TUL3_9BACT</name>
<dbReference type="Proteomes" id="UP001249959">
    <property type="component" value="Unassembled WGS sequence"/>
</dbReference>
<comment type="caution">
    <text evidence="2">The sequence shown here is derived from an EMBL/GenBank/DDBJ whole genome shotgun (WGS) entry which is preliminary data.</text>
</comment>
<evidence type="ECO:0000313" key="2">
    <source>
        <dbReference type="EMBL" id="MDU0809569.1"/>
    </source>
</evidence>
<keyword evidence="1" id="KW-0732">Signal</keyword>
<reference evidence="2 3" key="1">
    <citation type="submission" date="2023-09" db="EMBL/GenBank/DDBJ databases">
        <title>Aquirufa genomes.</title>
        <authorList>
            <person name="Pitt A."/>
        </authorList>
    </citation>
    <scope>NUCLEOTIDE SEQUENCE [LARGE SCALE GENOMIC DNA]</scope>
    <source>
        <strain evidence="2 3">LEOWEIH-7C</strain>
    </source>
</reference>
<dbReference type="PANTHER" id="PTHR45460">
    <property type="entry name" value="SIMILAR TO CYSTEINE PROTEINASE"/>
    <property type="match status" value="1"/>
</dbReference>
<dbReference type="InterPro" id="IPR028994">
    <property type="entry name" value="Integrin_alpha_N"/>
</dbReference>
<keyword evidence="3" id="KW-1185">Reference proteome</keyword>
<sequence>MKNCLILLLGLISMQIQGQTLRFDVFQGIPVKQNGLSKSNAWAGGMNAMQYQRMDLNGDGVMDLVTFDRTSQQISTFLQDSAGAFTFAPHYIAQFPRIENWFVLVDYNQDGFMDLFCATGAGIKVYQNKTSLGQFRFEKVQDPIYSQGFAGLINLYVAAPDIPVIADVDGDGDVDVLAFEPGGHYIEFHENVSIQKSGKADLAFEKSSQNWGNIVHNDCQDAQIVNSDIRSEAVSQPRRVDHVGNALGRTASNDLFMGHVSCSNLTYLKNQGTNAEVNYSNFDFDFLRTYPAVSGIFMAAMPLQLTGNREDLFVSVNTSDNAGFLQDFQHSSFRMKEGQVTPFLQDQMIDVGEKASPCMVDVDSDGDLDLLIGHAGYRNSNDVRAGIYLFENQAGEFIFKTADYVGLASRESLTDIVIQNQHGQVLVVGQSSFGPKVFNISNQQLQVINLDLTLGETPVMSPWGTMVLSKAGRLVWGSNADWGQLRKESWELRTCQFADLDGDGTVEFIGIDLEGMWHIGNYEAGTNSLVWRTADFQGFTVGRNTRLSVADLNADGRVDLVVGTGAGGVYLLENKSSLPVWDALDTQTLQVWPNPTAGIVYVLANQSGELQVYNQAGQVISIKTLQAGKTFEFIHADMSLLRFVDATGKVSTRKIQHN</sequence>
<dbReference type="PANTHER" id="PTHR45460:SF2">
    <property type="entry name" value="ALPHA 1,3 GLUCANASE, GH71 FAMILY (EUROFUNG)"/>
    <property type="match status" value="1"/>
</dbReference>
<accession>A0ABU3TUL3</accession>
<dbReference type="EMBL" id="JAVNWW010000007">
    <property type="protein sequence ID" value="MDU0809569.1"/>
    <property type="molecule type" value="Genomic_DNA"/>
</dbReference>
<evidence type="ECO:0000256" key="1">
    <source>
        <dbReference type="ARBA" id="ARBA00022729"/>
    </source>
</evidence>
<protein>
    <submittedName>
        <fullName evidence="2">T9SS type A sorting domain-containing protein</fullName>
    </submittedName>
</protein>
<organism evidence="2 3">
    <name type="scientific">Aquirufa regiilacus</name>
    <dbReference type="NCBI Taxonomy" id="3024868"/>
    <lineage>
        <taxon>Bacteria</taxon>
        <taxon>Pseudomonadati</taxon>
        <taxon>Bacteroidota</taxon>
        <taxon>Cytophagia</taxon>
        <taxon>Cytophagales</taxon>
        <taxon>Flectobacillaceae</taxon>
        <taxon>Aquirufa</taxon>
    </lineage>
</organism>
<proteinExistence type="predicted"/>
<gene>
    <name evidence="2" type="ORF">PQG45_11065</name>
</gene>
<dbReference type="InterPro" id="IPR013517">
    <property type="entry name" value="FG-GAP"/>
</dbReference>
<dbReference type="SUPFAM" id="SSF69318">
    <property type="entry name" value="Integrin alpha N-terminal domain"/>
    <property type="match status" value="2"/>
</dbReference>
<dbReference type="Pfam" id="PF13517">
    <property type="entry name" value="FG-GAP_3"/>
    <property type="match status" value="1"/>
</dbReference>
<dbReference type="RefSeq" id="WP_315577616.1">
    <property type="nucleotide sequence ID" value="NZ_JARDXH010000010.1"/>
</dbReference>
<evidence type="ECO:0000313" key="3">
    <source>
        <dbReference type="Proteomes" id="UP001249959"/>
    </source>
</evidence>